<name>A0ABW9QXW1_9ACTN</name>
<reference evidence="2 3" key="1">
    <citation type="submission" date="2019-11" db="EMBL/GenBank/DDBJ databases">
        <title>Acidiferrimicrobium australis gen. nov., sp. nov., an acidophilic and obligately heterotrophic, member of the Actinobacteria that catalyses dissimilatory oxido- reduction of iron isolated from metal-rich acidic water in Chile.</title>
        <authorList>
            <person name="Gonzalez D."/>
            <person name="Huber K."/>
            <person name="Hedrich S."/>
            <person name="Rojas-Villalobos C."/>
            <person name="Quatrini R."/>
            <person name="Dinamarca M.A."/>
            <person name="Schwarz A."/>
            <person name="Canales C."/>
            <person name="Nancucheo I."/>
        </authorList>
    </citation>
    <scope>NUCLEOTIDE SEQUENCE [LARGE SCALE GENOMIC DNA]</scope>
    <source>
        <strain evidence="2 3">USS-CCA1</strain>
    </source>
</reference>
<proteinExistence type="predicted"/>
<dbReference type="EMBL" id="WJHE01001030">
    <property type="protein sequence ID" value="MST34486.1"/>
    <property type="molecule type" value="Genomic_DNA"/>
</dbReference>
<protein>
    <submittedName>
        <fullName evidence="2">DUF2399 domain-containing protein</fullName>
    </submittedName>
</protein>
<gene>
    <name evidence="2" type="ORF">GHK86_17380</name>
</gene>
<dbReference type="Proteomes" id="UP000437736">
    <property type="component" value="Unassembled WGS sequence"/>
</dbReference>
<evidence type="ECO:0000259" key="1">
    <source>
        <dbReference type="Pfam" id="PF09664"/>
    </source>
</evidence>
<organism evidence="2 3">
    <name type="scientific">Acidiferrimicrobium australe</name>
    <dbReference type="NCBI Taxonomy" id="2664430"/>
    <lineage>
        <taxon>Bacteria</taxon>
        <taxon>Bacillati</taxon>
        <taxon>Actinomycetota</taxon>
        <taxon>Acidimicrobiia</taxon>
        <taxon>Acidimicrobiales</taxon>
        <taxon>Acidimicrobiaceae</taxon>
        <taxon>Acidiferrimicrobium</taxon>
    </lineage>
</organism>
<accession>A0ABW9QXW1</accession>
<comment type="caution">
    <text evidence="2">The sequence shown here is derived from an EMBL/GenBank/DDBJ whole genome shotgun (WGS) entry which is preliminary data.</text>
</comment>
<evidence type="ECO:0000313" key="2">
    <source>
        <dbReference type="EMBL" id="MST34486.1"/>
    </source>
</evidence>
<feature type="domain" description="DUF2399" evidence="1">
    <location>
        <begin position="9"/>
        <end position="122"/>
    </location>
</feature>
<sequence length="123" mass="12684">AMDAGVPAVMACTAGNPVVTVTVLLERLAGDGADLRYRGDFDWPGIAIANRVVTGFGATPWRMSTLDYEAALAGAGRELLELPGLVGAPVEAAWDPGLRAAMAGAGRAVHEELLLGTLLADLR</sequence>
<dbReference type="Pfam" id="PF09664">
    <property type="entry name" value="DUF2399"/>
    <property type="match status" value="1"/>
</dbReference>
<dbReference type="InterPro" id="IPR024465">
    <property type="entry name" value="DUF2399"/>
</dbReference>
<evidence type="ECO:0000313" key="3">
    <source>
        <dbReference type="Proteomes" id="UP000437736"/>
    </source>
</evidence>
<feature type="non-terminal residue" evidence="2">
    <location>
        <position position="1"/>
    </location>
</feature>
<keyword evidence="3" id="KW-1185">Reference proteome</keyword>